<evidence type="ECO:0000313" key="1">
    <source>
        <dbReference type="EMBL" id="CCE55289.1"/>
    </source>
</evidence>
<organism evidence="1 2">
    <name type="scientific">Corynebacterium casei UCMA 3821</name>
    <dbReference type="NCBI Taxonomy" id="1110505"/>
    <lineage>
        <taxon>Bacteria</taxon>
        <taxon>Bacillati</taxon>
        <taxon>Actinomycetota</taxon>
        <taxon>Actinomycetes</taxon>
        <taxon>Mycobacteriales</taxon>
        <taxon>Corynebacteriaceae</taxon>
        <taxon>Corynebacterium</taxon>
    </lineage>
</organism>
<accession>G7HYM4</accession>
<reference evidence="1 2" key="1">
    <citation type="journal article" date="2012" name="J. Bacteriol.">
        <title>Genome Sequence of Corynebacterium casei UCMA 3821, Isolated from a Smear-Ripened Cheese.</title>
        <authorList>
            <person name="Monnet C."/>
            <person name="Loux V."/>
            <person name="Bento P."/>
            <person name="Gibrat J.F."/>
            <person name="Straub C."/>
            <person name="Bonnarme P."/>
            <person name="Landaud S."/>
            <person name="Irlinger F."/>
        </authorList>
    </citation>
    <scope>NUCLEOTIDE SEQUENCE [LARGE SCALE GENOMIC DNA]</scope>
    <source>
        <strain evidence="1 2">UCMA 3821</strain>
    </source>
</reference>
<dbReference type="AlphaFoldDB" id="G7HYM4"/>
<evidence type="ECO:0000313" key="2">
    <source>
        <dbReference type="Proteomes" id="UP000004840"/>
    </source>
</evidence>
<proteinExistence type="predicted"/>
<comment type="caution">
    <text evidence="1">The sequence shown here is derived from an EMBL/GenBank/DDBJ whole genome shotgun (WGS) entry which is preliminary data.</text>
</comment>
<protein>
    <submittedName>
        <fullName evidence="1">Uncharacterized protein</fullName>
    </submittedName>
</protein>
<name>G7HYM4_9CORY</name>
<dbReference type="Proteomes" id="UP000004840">
    <property type="component" value="Unassembled WGS sequence"/>
</dbReference>
<gene>
    <name evidence="1" type="ORF">CCAS_08920</name>
</gene>
<sequence length="34" mass="3857">MAPSHARVWKNCTEVYRVKPVGCSVRDGKLRNAQ</sequence>
<dbReference type="EMBL" id="CAFW01000079">
    <property type="protein sequence ID" value="CCE55289.1"/>
    <property type="molecule type" value="Genomic_DNA"/>
</dbReference>